<evidence type="ECO:0000259" key="7">
    <source>
        <dbReference type="Pfam" id="PF14322"/>
    </source>
</evidence>
<evidence type="ECO:0000259" key="6">
    <source>
        <dbReference type="Pfam" id="PF07980"/>
    </source>
</evidence>
<dbReference type="InterPro" id="IPR011990">
    <property type="entry name" value="TPR-like_helical_dom_sf"/>
</dbReference>
<evidence type="ECO:0000256" key="1">
    <source>
        <dbReference type="ARBA" id="ARBA00004442"/>
    </source>
</evidence>
<proteinExistence type="inferred from homology"/>
<evidence type="ECO:0000256" key="5">
    <source>
        <dbReference type="ARBA" id="ARBA00023237"/>
    </source>
</evidence>
<dbReference type="Proteomes" id="UP000291117">
    <property type="component" value="Unassembled WGS sequence"/>
</dbReference>
<evidence type="ECO:0000256" key="4">
    <source>
        <dbReference type="ARBA" id="ARBA00023136"/>
    </source>
</evidence>
<comment type="similarity">
    <text evidence="2">Belongs to the SusD family.</text>
</comment>
<feature type="domain" description="RagB/SusD" evidence="6">
    <location>
        <begin position="364"/>
        <end position="440"/>
    </location>
</feature>
<dbReference type="OrthoDB" id="1094477at2"/>
<comment type="caution">
    <text evidence="8">The sequence shown here is derived from an EMBL/GenBank/DDBJ whole genome shotgun (WGS) entry which is preliminary data.</text>
</comment>
<keyword evidence="9" id="KW-1185">Reference proteome</keyword>
<comment type="subcellular location">
    <subcellularLocation>
        <location evidence="1">Cell outer membrane</location>
    </subcellularLocation>
</comment>
<dbReference type="RefSeq" id="WP_131610044.1">
    <property type="nucleotide sequence ID" value="NZ_SJSM01000009.1"/>
</dbReference>
<dbReference type="CDD" id="cd08977">
    <property type="entry name" value="SusD"/>
    <property type="match status" value="1"/>
</dbReference>
<dbReference type="Gene3D" id="1.25.40.390">
    <property type="match status" value="1"/>
</dbReference>
<organism evidence="8 9">
    <name type="scientific">Pedobacter hiemivivus</name>
    <dbReference type="NCBI Taxonomy" id="2530454"/>
    <lineage>
        <taxon>Bacteria</taxon>
        <taxon>Pseudomonadati</taxon>
        <taxon>Bacteroidota</taxon>
        <taxon>Sphingobacteriia</taxon>
        <taxon>Sphingobacteriales</taxon>
        <taxon>Sphingobacteriaceae</taxon>
        <taxon>Pedobacter</taxon>
    </lineage>
</organism>
<dbReference type="EMBL" id="SJSM01000009">
    <property type="protein sequence ID" value="TCC95518.1"/>
    <property type="molecule type" value="Genomic_DNA"/>
</dbReference>
<feature type="domain" description="SusD-like N-terminal" evidence="7">
    <location>
        <begin position="35"/>
        <end position="234"/>
    </location>
</feature>
<gene>
    <name evidence="8" type="ORF">EZ444_15425</name>
</gene>
<keyword evidence="3" id="KW-0732">Signal</keyword>
<evidence type="ECO:0000256" key="2">
    <source>
        <dbReference type="ARBA" id="ARBA00006275"/>
    </source>
</evidence>
<keyword evidence="5" id="KW-0998">Cell outer membrane</keyword>
<dbReference type="Pfam" id="PF07980">
    <property type="entry name" value="SusD_RagB"/>
    <property type="match status" value="1"/>
</dbReference>
<dbReference type="InterPro" id="IPR033985">
    <property type="entry name" value="SusD-like_N"/>
</dbReference>
<name>A0A4R0N677_9SPHI</name>
<protein>
    <submittedName>
        <fullName evidence="8">RagB/SusD family nutrient uptake outer membrane protein</fullName>
    </submittedName>
</protein>
<dbReference type="Pfam" id="PF14322">
    <property type="entry name" value="SusD-like_3"/>
    <property type="match status" value="1"/>
</dbReference>
<dbReference type="SUPFAM" id="SSF48452">
    <property type="entry name" value="TPR-like"/>
    <property type="match status" value="1"/>
</dbReference>
<sequence>MKLFNSKNIIASLLTVLALCFTGCKKFTEKPYDNRIDLQFTEHYQQILVDAYPERQEMFTDILTDDFEYHANLAQASMTSYFLPIYLYKDEYPDNTYTNPDLAYREFFAKIYRSNIVINGVDGSTRGSAEFKAAVKGEALVLRAYCQFMLVNLFSKHYNEATAGTDLGIPIVTTVNEENVKSYTRATVKETYAQIEKDAAEGIALLQQGAVFATKNPYHFNMVSANAFMSRVMLYKGNWAEAIRYADAVILEKGRFVRDLATDLTVITANGIQIFTVKYMDPTTHPNILMNYYSSRNLGFLAPTGFTRSGFYVADFLTTLLPVTDLRNKLTYPVGTVIDRRVMVAKYETQPNNPNSAFRASYFSMEEVLLNRAEAVLRSTGGTVTEALKDLEVLRKARYTNYVALNPALFTNEALLTTVLLERRKEFIGEGLRWFDVKRLGIKVEHLIGRGEAPTATLMPNDLRTALQIPLKEQQGNPAIQLNPR</sequence>
<accession>A0A4R0N677</accession>
<reference evidence="8 9" key="1">
    <citation type="submission" date="2019-02" db="EMBL/GenBank/DDBJ databases">
        <title>Pedobacter sp. RP-3-8 sp. nov., isolated from Arctic soil.</title>
        <authorList>
            <person name="Dahal R.H."/>
        </authorList>
    </citation>
    <scope>NUCLEOTIDE SEQUENCE [LARGE SCALE GENOMIC DNA]</scope>
    <source>
        <strain evidence="8 9">RP-3-8</strain>
    </source>
</reference>
<dbReference type="AlphaFoldDB" id="A0A4R0N677"/>
<evidence type="ECO:0000313" key="9">
    <source>
        <dbReference type="Proteomes" id="UP000291117"/>
    </source>
</evidence>
<evidence type="ECO:0000256" key="3">
    <source>
        <dbReference type="ARBA" id="ARBA00022729"/>
    </source>
</evidence>
<evidence type="ECO:0000313" key="8">
    <source>
        <dbReference type="EMBL" id="TCC95518.1"/>
    </source>
</evidence>
<dbReference type="InterPro" id="IPR012944">
    <property type="entry name" value="SusD_RagB_dom"/>
</dbReference>
<keyword evidence="4" id="KW-0472">Membrane</keyword>
<dbReference type="GO" id="GO:0009279">
    <property type="term" value="C:cell outer membrane"/>
    <property type="evidence" value="ECO:0007669"/>
    <property type="project" value="UniProtKB-SubCell"/>
</dbReference>